<sequence>MTRLRTEWITYMLDGMEEYNRDLAAKTGMDLAALMADTFCVSKFDLAAAQKNIKVAVVPITQGEGIIGSFSESVAAIVRSMGFCADVMPNTDVDGIYDATLGGYDVLFFADDIRYLALNIRSGKASDNNYATALGFVKTLLAMMKRQGENIAEAKILQIGYGIVGRESAAILKAMGIDFDLYDNNPAAITDFEGKTISTKEEIKDYQYILDFTNEGEWLHREDLRADVIYASPGVPYSMDEETAAAFEAQSVHDNLEIGTAIMLGESLFGK</sequence>
<dbReference type="RefSeq" id="WP_160200594.1">
    <property type="nucleotide sequence ID" value="NZ_QXWK01000001.1"/>
</dbReference>
<feature type="domain" description="Pyrrolysine biosynthesis protein PylD N-terminal" evidence="1">
    <location>
        <begin position="14"/>
        <end position="126"/>
    </location>
</feature>
<dbReference type="InterPro" id="IPR048757">
    <property type="entry name" value="PylD_N"/>
</dbReference>
<dbReference type="Pfam" id="PF21455">
    <property type="entry name" value="PylD_N"/>
    <property type="match status" value="1"/>
</dbReference>
<gene>
    <name evidence="2" type="primary">pylD</name>
    <name evidence="2" type="ORF">D0435_01245</name>
</gene>
<accession>A0A845QFF7</accession>
<protein>
    <submittedName>
        <fullName evidence="2">3-methylornithyl-N6-L-lysine dehydrogenase PylD</fullName>
    </submittedName>
</protein>
<name>A0A845QFF7_9FIRM</name>
<evidence type="ECO:0000313" key="3">
    <source>
        <dbReference type="Proteomes" id="UP000446866"/>
    </source>
</evidence>
<evidence type="ECO:0000313" key="2">
    <source>
        <dbReference type="EMBL" id="NBH60299.1"/>
    </source>
</evidence>
<dbReference type="Proteomes" id="UP000446866">
    <property type="component" value="Unassembled WGS sequence"/>
</dbReference>
<dbReference type="Gene3D" id="3.40.50.720">
    <property type="entry name" value="NAD(P)-binding Rossmann-like Domain"/>
    <property type="match status" value="1"/>
</dbReference>
<dbReference type="SUPFAM" id="SSF51735">
    <property type="entry name" value="NAD(P)-binding Rossmann-fold domains"/>
    <property type="match status" value="1"/>
</dbReference>
<dbReference type="InterPro" id="IPR036291">
    <property type="entry name" value="NAD(P)-bd_dom_sf"/>
</dbReference>
<dbReference type="EMBL" id="QXWK01000001">
    <property type="protein sequence ID" value="NBH60299.1"/>
    <property type="molecule type" value="Genomic_DNA"/>
</dbReference>
<organism evidence="2 3">
    <name type="scientific">Anaerotruncus colihominis</name>
    <dbReference type="NCBI Taxonomy" id="169435"/>
    <lineage>
        <taxon>Bacteria</taxon>
        <taxon>Bacillati</taxon>
        <taxon>Bacillota</taxon>
        <taxon>Clostridia</taxon>
        <taxon>Eubacteriales</taxon>
        <taxon>Oscillospiraceae</taxon>
        <taxon>Anaerotruncus</taxon>
    </lineage>
</organism>
<keyword evidence="3" id="KW-1185">Reference proteome</keyword>
<evidence type="ECO:0000259" key="1">
    <source>
        <dbReference type="Pfam" id="PF21455"/>
    </source>
</evidence>
<reference evidence="2 3" key="1">
    <citation type="submission" date="2018-08" db="EMBL/GenBank/DDBJ databases">
        <title>Murine metabolic-syndrome-specific gut microbial biobank.</title>
        <authorList>
            <person name="Liu C."/>
        </authorList>
    </citation>
    <scope>NUCLEOTIDE SEQUENCE [LARGE SCALE GENOMIC DNA]</scope>
    <source>
        <strain evidence="2 3">28</strain>
    </source>
</reference>
<proteinExistence type="predicted"/>
<dbReference type="NCBIfam" id="TIGR03911">
    <property type="entry name" value="pyrrolys_PylD"/>
    <property type="match status" value="1"/>
</dbReference>
<dbReference type="AlphaFoldDB" id="A0A845QFF7"/>
<dbReference type="Gene3D" id="3.40.50.12150">
    <property type="match status" value="1"/>
</dbReference>
<dbReference type="InterPro" id="IPR023914">
    <property type="entry name" value="Pyrrolys_PylD"/>
</dbReference>
<comment type="caution">
    <text evidence="2">The sequence shown here is derived from an EMBL/GenBank/DDBJ whole genome shotgun (WGS) entry which is preliminary data.</text>
</comment>